<dbReference type="Proteomes" id="UP001597075">
    <property type="component" value="Unassembled WGS sequence"/>
</dbReference>
<dbReference type="AlphaFoldDB" id="A0ABD6CZY7"/>
<reference evidence="1 2" key="1">
    <citation type="journal article" date="2019" name="Int. J. Syst. Evol. Microbiol.">
        <title>The Global Catalogue of Microorganisms (GCM) 10K type strain sequencing project: providing services to taxonomists for standard genome sequencing and annotation.</title>
        <authorList>
            <consortium name="The Broad Institute Genomics Platform"/>
            <consortium name="The Broad Institute Genome Sequencing Center for Infectious Disease"/>
            <person name="Wu L."/>
            <person name="Ma J."/>
        </authorList>
    </citation>
    <scope>NUCLEOTIDE SEQUENCE [LARGE SCALE GENOMIC DNA]</scope>
    <source>
        <strain evidence="1 2">CGMCC 1.10594</strain>
    </source>
</reference>
<keyword evidence="2" id="KW-1185">Reference proteome</keyword>
<organism evidence="1 2">
    <name type="scientific">Haloplanus ruber</name>
    <dbReference type="NCBI Taxonomy" id="869892"/>
    <lineage>
        <taxon>Archaea</taxon>
        <taxon>Methanobacteriati</taxon>
        <taxon>Methanobacteriota</taxon>
        <taxon>Stenosarchaea group</taxon>
        <taxon>Halobacteria</taxon>
        <taxon>Halobacteriales</taxon>
        <taxon>Haloferacaceae</taxon>
        <taxon>Haloplanus</taxon>
    </lineage>
</organism>
<sequence>MTDQREDRLRRLMEATGESTKAGAIDAAIKHYLNDLENKRRVAEELPTDALEELHTPWLPLERETSVGRDN</sequence>
<gene>
    <name evidence="1" type="ORF">ACFSBJ_12980</name>
</gene>
<proteinExistence type="predicted"/>
<dbReference type="RefSeq" id="WP_256404878.1">
    <property type="nucleotide sequence ID" value="NZ_CP187151.1"/>
</dbReference>
<evidence type="ECO:0000313" key="2">
    <source>
        <dbReference type="Proteomes" id="UP001597075"/>
    </source>
</evidence>
<name>A0ABD6CZY7_9EURY</name>
<evidence type="ECO:0000313" key="1">
    <source>
        <dbReference type="EMBL" id="MFD1634637.1"/>
    </source>
</evidence>
<comment type="caution">
    <text evidence="1">The sequence shown here is derived from an EMBL/GenBank/DDBJ whole genome shotgun (WGS) entry which is preliminary data.</text>
</comment>
<accession>A0ABD6CZY7</accession>
<protein>
    <submittedName>
        <fullName evidence="1">Uncharacterized protein</fullName>
    </submittedName>
</protein>
<dbReference type="EMBL" id="JBHUDL010000010">
    <property type="protein sequence ID" value="MFD1634637.1"/>
    <property type="molecule type" value="Genomic_DNA"/>
</dbReference>